<evidence type="ECO:0000256" key="2">
    <source>
        <dbReference type="SAM" id="SignalP"/>
    </source>
</evidence>
<dbReference type="AlphaFoldDB" id="A0A7G5IK21"/>
<feature type="chain" id="PRO_5028928812" description="Magnesium transporter MgtE intracellular domain-containing protein" evidence="2">
    <location>
        <begin position="22"/>
        <end position="194"/>
    </location>
</feature>
<dbReference type="RefSeq" id="WP_182297536.1">
    <property type="nucleotide sequence ID" value="NZ_CP059851.1"/>
</dbReference>
<gene>
    <name evidence="3" type="ORF">H3309_04285</name>
</gene>
<dbReference type="KEGG" id="sand:H3309_04285"/>
<name>A0A7G5IK21_9SPHN</name>
<proteinExistence type="predicted"/>
<accession>A0A7G5IK21</accession>
<feature type="region of interest" description="Disordered" evidence="1">
    <location>
        <begin position="174"/>
        <end position="194"/>
    </location>
</feature>
<evidence type="ECO:0000256" key="1">
    <source>
        <dbReference type="SAM" id="MobiDB-lite"/>
    </source>
</evidence>
<sequence>MFMVTALALMAAGAGGRIALAADGTGRQLASGATTGTSATTRLGAAVEDSLIARGNALDARERRAALREQVIAGLERRLVAQSAALATQQADIARATAALQSARDARVQMLARVYTAMKPRDAARQMSELPPELLAAVAGEMRERALAPVMAAMPPAVAGPLAIKLADRKNDRLATPPANSVEDHVGAAQASAS</sequence>
<evidence type="ECO:0008006" key="5">
    <source>
        <dbReference type="Google" id="ProtNLM"/>
    </source>
</evidence>
<organism evidence="3 4">
    <name type="scientific">Sandaracinobacteroides saxicola</name>
    <dbReference type="NCBI Taxonomy" id="2759707"/>
    <lineage>
        <taxon>Bacteria</taxon>
        <taxon>Pseudomonadati</taxon>
        <taxon>Pseudomonadota</taxon>
        <taxon>Alphaproteobacteria</taxon>
        <taxon>Sphingomonadales</taxon>
        <taxon>Sphingosinicellaceae</taxon>
        <taxon>Sandaracinobacteroides</taxon>
    </lineage>
</organism>
<keyword evidence="4" id="KW-1185">Reference proteome</keyword>
<reference evidence="3 4" key="1">
    <citation type="submission" date="2020-07" db="EMBL/GenBank/DDBJ databases">
        <title>Complete genome sequence for Sandaracinobacter sp. M6.</title>
        <authorList>
            <person name="Tang Y."/>
            <person name="Liu Q."/>
            <person name="Guo Z."/>
            <person name="Lei P."/>
            <person name="Huang B."/>
        </authorList>
    </citation>
    <scope>NUCLEOTIDE SEQUENCE [LARGE SCALE GENOMIC DNA]</scope>
    <source>
        <strain evidence="3 4">M6</strain>
    </source>
</reference>
<dbReference type="Proteomes" id="UP000515292">
    <property type="component" value="Chromosome"/>
</dbReference>
<keyword evidence="2" id="KW-0732">Signal</keyword>
<evidence type="ECO:0000313" key="4">
    <source>
        <dbReference type="Proteomes" id="UP000515292"/>
    </source>
</evidence>
<protein>
    <recommendedName>
        <fullName evidence="5">Magnesium transporter MgtE intracellular domain-containing protein</fullName>
    </recommendedName>
</protein>
<evidence type="ECO:0000313" key="3">
    <source>
        <dbReference type="EMBL" id="QMW23713.1"/>
    </source>
</evidence>
<feature type="signal peptide" evidence="2">
    <location>
        <begin position="1"/>
        <end position="21"/>
    </location>
</feature>
<dbReference type="SUPFAM" id="SSF158791">
    <property type="entry name" value="MgtE N-terminal domain-like"/>
    <property type="match status" value="1"/>
</dbReference>
<dbReference type="EMBL" id="CP059851">
    <property type="protein sequence ID" value="QMW23713.1"/>
    <property type="molecule type" value="Genomic_DNA"/>
</dbReference>